<feature type="compositionally biased region" description="Polar residues" evidence="1">
    <location>
        <begin position="942"/>
        <end position="951"/>
    </location>
</feature>
<feature type="region of interest" description="Disordered" evidence="1">
    <location>
        <begin position="409"/>
        <end position="484"/>
    </location>
</feature>
<feature type="region of interest" description="Disordered" evidence="1">
    <location>
        <begin position="555"/>
        <end position="800"/>
    </location>
</feature>
<feature type="region of interest" description="Disordered" evidence="1">
    <location>
        <begin position="939"/>
        <end position="1025"/>
    </location>
</feature>
<evidence type="ECO:0000313" key="2">
    <source>
        <dbReference type="EMBL" id="KAG9187675.1"/>
    </source>
</evidence>
<feature type="region of interest" description="Disordered" evidence="1">
    <location>
        <begin position="840"/>
        <end position="926"/>
    </location>
</feature>
<evidence type="ECO:0008006" key="4">
    <source>
        <dbReference type="Google" id="ProtNLM"/>
    </source>
</evidence>
<evidence type="ECO:0000313" key="3">
    <source>
        <dbReference type="Proteomes" id="UP001199106"/>
    </source>
</evidence>
<feature type="compositionally biased region" description="Basic and acidic residues" evidence="1">
    <location>
        <begin position="1302"/>
        <end position="1316"/>
    </location>
</feature>
<feature type="compositionally biased region" description="Low complexity" evidence="1">
    <location>
        <begin position="1000"/>
        <end position="1009"/>
    </location>
</feature>
<accession>A0AAD4FCU0</accession>
<feature type="region of interest" description="Disordered" evidence="1">
    <location>
        <begin position="1157"/>
        <end position="1272"/>
    </location>
</feature>
<feature type="compositionally biased region" description="Basic and acidic residues" evidence="1">
    <location>
        <begin position="585"/>
        <end position="594"/>
    </location>
</feature>
<dbReference type="Proteomes" id="UP001199106">
    <property type="component" value="Unassembled WGS sequence"/>
</dbReference>
<feature type="compositionally biased region" description="Polar residues" evidence="1">
    <location>
        <begin position="599"/>
        <end position="609"/>
    </location>
</feature>
<reference evidence="2" key="1">
    <citation type="submission" date="2021-07" db="EMBL/GenBank/DDBJ databases">
        <title>Genome Resource of American Ginseng Black Spot Pathogen Alternaria panax.</title>
        <authorList>
            <person name="Qiu C."/>
            <person name="Wang W."/>
            <person name="Liu Z."/>
        </authorList>
    </citation>
    <scope>NUCLEOTIDE SEQUENCE</scope>
    <source>
        <strain evidence="2">BNCC115425</strain>
    </source>
</reference>
<protein>
    <recommendedName>
        <fullName evidence="4">Telomere replication protein EST3</fullName>
    </recommendedName>
</protein>
<gene>
    <name evidence="2" type="ORF">G6011_05546</name>
</gene>
<name>A0AAD4FCU0_9PLEO</name>
<proteinExistence type="predicted"/>
<feature type="compositionally biased region" description="Pro residues" evidence="1">
    <location>
        <begin position="613"/>
        <end position="626"/>
    </location>
</feature>
<keyword evidence="3" id="KW-1185">Reference proteome</keyword>
<evidence type="ECO:0000256" key="1">
    <source>
        <dbReference type="SAM" id="MobiDB-lite"/>
    </source>
</evidence>
<feature type="compositionally biased region" description="Pro residues" evidence="1">
    <location>
        <begin position="669"/>
        <end position="679"/>
    </location>
</feature>
<feature type="compositionally biased region" description="Polar residues" evidence="1">
    <location>
        <begin position="410"/>
        <end position="424"/>
    </location>
</feature>
<feature type="compositionally biased region" description="Basic and acidic residues" evidence="1">
    <location>
        <begin position="631"/>
        <end position="643"/>
    </location>
</feature>
<sequence>MTRCIQLAGYATCAAGDDAQPPRDSATGPLAPPPPPASAWVGAASDEMQPPCKVAQKASLLGASGTPAAAAAAAPLHTYTCAMRSPLLRLRLVVVPRLHASRWGQTRRVSHSRLELPLEDTFESQLLLGNQWLQDRHEKKKSRARPETAKLWSAYHDNGSSLDTLNYVHPKRNCALRLSPLTLTDGQSQIISSFTPDCARDFFQRHPAVPHLTTGATIAARKYTVRFTSYGPPPERLRLVLDRIDWLGESCERLQLQGSATPTSLHACKQIAHLLEQLRGIRELEDRRCLASDGADTEAEDDAGADAMRLNDNMPDGNDPHSLMQDTQLPFGTQIAQPSRPHTSENEPQFLGLNRLEPVMAGNTQRTEIRPGAANSDYGKQTYLLTLLTDGKTPSASIGATASAPGFAQSAFSKPQSAAAPTTHESPRPPSDSLHEQSTLPEAEAESGEVLTSMPNHGKKRTKEGRDFSPEDTNAAEDSRVEEHDIQQILIEDSSSRRPECPWMKGFVFDSETLKVPRKQAEVLGRNTSWLKPQVGVQPFQDGNMPASILKNIHLMADERAGTDNDEDADINSSPESPDPSPESLPHKTQDKEPANIQDGDSTASQMSWEVSPEPPAQPARPPQGLPPDSSNEKQASHSEHESASQPGSKGQQPSQPPVINISDDEDPVSPPSSPPVPAAPTGSDEEMDMEESVPQALGEDLVQRTQPSSASDKLPDAVLVRSPVVQVKETPYGKGQHASAPRNAQKPSRESKPTSSASIVHSTYDRPSASDLTDLGIFETTKQYPSDTQERTIDAERKEVEVFHDKAKYADTDEIGHVEIQDVPDAEDFNKQIARGIVATQPPPNDLDSESMPPPTSHAIPHSMRLHPKNGRSEASPTVPHLASQSTKRKLVALPTKSNRRQFKRRGIKIVGFGDDSPSDVDLLDSLRKDREESLRRYLEQRNSSTTSFESRSEPTSKPTDEHDPDAMNIDGVEETMKKEPSPSMSPRHQGLYDEPSPRRAQSAANPASQPPKTHPPSRTRLHDTHARGQVPIPAQPLLISSENVDEGNNMTVFQSFKAAYPEYNGNEKHFENQCNQMYQLELEDKMVPKWQWDDFIIRNRTDYSQYAMDCINQGEDPEPYYRFYKDNIRGTLYNSGIIQNTKILQRALEELCRAPAKTNKSRQPPRPIQELTPTRRSLLGAFKQPKKPTHRGANGTSSRPRHSLPTNARIRPESPLGPTSSAISLRSKPRHSNSMTRISSASRSTDRGRTHLSLSDTPAETLETFDDQGSTGDRYKDFYFGYQRITSLTGSPTVSSMPTRSDKNANKSFEKGSG</sequence>
<feature type="compositionally biased region" description="Polar residues" evidence="1">
    <location>
        <begin position="1234"/>
        <end position="1245"/>
    </location>
</feature>
<feature type="compositionally biased region" description="Basic residues" evidence="1">
    <location>
        <begin position="899"/>
        <end position="909"/>
    </location>
</feature>
<feature type="region of interest" description="Disordered" evidence="1">
    <location>
        <begin position="1289"/>
        <end position="1316"/>
    </location>
</feature>
<feature type="compositionally biased region" description="Polar residues" evidence="1">
    <location>
        <begin position="1289"/>
        <end position="1301"/>
    </location>
</feature>
<feature type="region of interest" description="Disordered" evidence="1">
    <location>
        <begin position="16"/>
        <end position="43"/>
    </location>
</feature>
<feature type="compositionally biased region" description="Low complexity" evidence="1">
    <location>
        <begin position="644"/>
        <end position="654"/>
    </location>
</feature>
<comment type="caution">
    <text evidence="2">The sequence shown here is derived from an EMBL/GenBank/DDBJ whole genome shotgun (WGS) entry which is preliminary data.</text>
</comment>
<organism evidence="2 3">
    <name type="scientific">Alternaria panax</name>
    <dbReference type="NCBI Taxonomy" id="48097"/>
    <lineage>
        <taxon>Eukaryota</taxon>
        <taxon>Fungi</taxon>
        <taxon>Dikarya</taxon>
        <taxon>Ascomycota</taxon>
        <taxon>Pezizomycotina</taxon>
        <taxon>Dothideomycetes</taxon>
        <taxon>Pleosporomycetidae</taxon>
        <taxon>Pleosporales</taxon>
        <taxon>Pleosporineae</taxon>
        <taxon>Pleosporaceae</taxon>
        <taxon>Alternaria</taxon>
        <taxon>Alternaria sect. Panax</taxon>
    </lineage>
</organism>
<dbReference type="EMBL" id="JAANER010000007">
    <property type="protein sequence ID" value="KAG9187675.1"/>
    <property type="molecule type" value="Genomic_DNA"/>
</dbReference>
<feature type="compositionally biased region" description="Basic and acidic residues" evidence="1">
    <location>
        <begin position="952"/>
        <end position="967"/>
    </location>
</feature>
<feature type="compositionally biased region" description="Basic and acidic residues" evidence="1">
    <location>
        <begin position="789"/>
        <end position="800"/>
    </location>
</feature>